<dbReference type="PANTHER" id="PTHR33710:SF79">
    <property type="entry name" value="OS06G0205337 PROTEIN"/>
    <property type="match status" value="1"/>
</dbReference>
<dbReference type="AlphaFoldDB" id="A0A1Q3DEY4"/>
<proteinExistence type="predicted"/>
<evidence type="ECO:0008006" key="3">
    <source>
        <dbReference type="Google" id="ProtNLM"/>
    </source>
</evidence>
<reference evidence="2" key="1">
    <citation type="submission" date="2016-04" db="EMBL/GenBank/DDBJ databases">
        <title>Cephalotus genome sequencing.</title>
        <authorList>
            <person name="Fukushima K."/>
            <person name="Hasebe M."/>
            <person name="Fang X."/>
        </authorList>
    </citation>
    <scope>NUCLEOTIDE SEQUENCE [LARGE SCALE GENOMIC DNA]</scope>
    <source>
        <strain evidence="2">cv. St1</strain>
    </source>
</reference>
<name>A0A1Q3DEY4_CEPFO</name>
<dbReference type="OrthoDB" id="1932741at2759"/>
<organism evidence="1 2">
    <name type="scientific">Cephalotus follicularis</name>
    <name type="common">Albany pitcher plant</name>
    <dbReference type="NCBI Taxonomy" id="3775"/>
    <lineage>
        <taxon>Eukaryota</taxon>
        <taxon>Viridiplantae</taxon>
        <taxon>Streptophyta</taxon>
        <taxon>Embryophyta</taxon>
        <taxon>Tracheophyta</taxon>
        <taxon>Spermatophyta</taxon>
        <taxon>Magnoliopsida</taxon>
        <taxon>eudicotyledons</taxon>
        <taxon>Gunneridae</taxon>
        <taxon>Pentapetalae</taxon>
        <taxon>rosids</taxon>
        <taxon>fabids</taxon>
        <taxon>Oxalidales</taxon>
        <taxon>Cephalotaceae</taxon>
        <taxon>Cephalotus</taxon>
    </lineage>
</organism>
<keyword evidence="2" id="KW-1185">Reference proteome</keyword>
<dbReference type="PANTHER" id="PTHR33710">
    <property type="entry name" value="BNAC02G09200D PROTEIN"/>
    <property type="match status" value="1"/>
</dbReference>
<sequence length="279" mass="32440">MQEFNNAIMKAELEDLRGAGFHFTWNNMRVGIGAISKKLDRALGNWNWFKMMGDTYAQYHPPGISDHSPVSIQLRQMQPYRGRPFKFLNFWAESDNFFHTVKQEWDKTYSGSPLIAIHKKLKSLKGLLKKFCTRPNSRAKELRLNLYSVQQEMMNGAVDLSMVERERQLRQEVRRAARSEEAFFKQKSRIQWLKEGDSNSAYFHGMVKIRQSKNHIVMIRNEAGAWVELEADIAQVGVDHFRRTMESPGDRVSSVYNLESYGKQISGEQRRSLGCPISR</sequence>
<dbReference type="SUPFAM" id="SSF56219">
    <property type="entry name" value="DNase I-like"/>
    <property type="match status" value="1"/>
</dbReference>
<gene>
    <name evidence="1" type="ORF">CFOL_v3_34401</name>
</gene>
<dbReference type="Proteomes" id="UP000187406">
    <property type="component" value="Unassembled WGS sequence"/>
</dbReference>
<dbReference type="EMBL" id="BDDD01006841">
    <property type="protein sequence ID" value="GAV91001.1"/>
    <property type="molecule type" value="Genomic_DNA"/>
</dbReference>
<evidence type="ECO:0000313" key="1">
    <source>
        <dbReference type="EMBL" id="GAV91001.1"/>
    </source>
</evidence>
<dbReference type="InterPro" id="IPR036691">
    <property type="entry name" value="Endo/exonu/phosph_ase_sf"/>
</dbReference>
<dbReference type="InParanoid" id="A0A1Q3DEY4"/>
<accession>A0A1Q3DEY4</accession>
<comment type="caution">
    <text evidence="1">The sequence shown here is derived from an EMBL/GenBank/DDBJ whole genome shotgun (WGS) entry which is preliminary data.</text>
</comment>
<protein>
    <recommendedName>
        <fullName evidence="3">Exo_endo_phos domain-containing protein</fullName>
    </recommendedName>
</protein>
<evidence type="ECO:0000313" key="2">
    <source>
        <dbReference type="Proteomes" id="UP000187406"/>
    </source>
</evidence>
<dbReference type="STRING" id="3775.A0A1Q3DEY4"/>